<dbReference type="RefSeq" id="WP_085441297.1">
    <property type="nucleotide sequence ID" value="NZ_LVJN01000016.1"/>
</dbReference>
<comment type="caution">
    <text evidence="1">The sequence shown here is derived from an EMBL/GenBank/DDBJ whole genome shotgun (WGS) entry which is preliminary data.</text>
</comment>
<reference evidence="1 2" key="1">
    <citation type="journal article" date="2016" name="BMC Genomics">
        <title>Combined genomic and structural analyses of a cultured magnetotactic bacterium reveals its niche adaptation to a dynamic environment.</title>
        <authorList>
            <person name="Araujo A.C."/>
            <person name="Morillo V."/>
            <person name="Cypriano J."/>
            <person name="Teixeira L.C."/>
            <person name="Leao P."/>
            <person name="Lyra S."/>
            <person name="Almeida L.G."/>
            <person name="Bazylinski D.A."/>
            <person name="Vasconcellos A.T."/>
            <person name="Abreu F."/>
            <person name="Lins U."/>
        </authorList>
    </citation>
    <scope>NUCLEOTIDE SEQUENCE [LARGE SCALE GENOMIC DNA]</scope>
    <source>
        <strain evidence="1 2">IT-1</strain>
    </source>
</reference>
<gene>
    <name evidence="1" type="ORF">MAIT1_01129</name>
</gene>
<evidence type="ECO:0000313" key="1">
    <source>
        <dbReference type="EMBL" id="OSM06162.1"/>
    </source>
</evidence>
<name>A0A1Y2K826_9PROT</name>
<protein>
    <submittedName>
        <fullName evidence="1">Putative Acyl carrier protein</fullName>
    </submittedName>
</protein>
<dbReference type="Proteomes" id="UP000194003">
    <property type="component" value="Unassembled WGS sequence"/>
</dbReference>
<dbReference type="EMBL" id="LVJN01000016">
    <property type="protein sequence ID" value="OSM06162.1"/>
    <property type="molecule type" value="Genomic_DNA"/>
</dbReference>
<dbReference type="SUPFAM" id="SSF47336">
    <property type="entry name" value="ACP-like"/>
    <property type="match status" value="1"/>
</dbReference>
<accession>A0A1Y2K826</accession>
<evidence type="ECO:0000313" key="2">
    <source>
        <dbReference type="Proteomes" id="UP000194003"/>
    </source>
</evidence>
<sequence>MDAATVAEALRGYFAGFGVKIADDGENLFDNGALDSTGVVDLLAFLEERFELELEPDLITQENFQSITAVTRLIMSNFS</sequence>
<proteinExistence type="predicted"/>
<organism evidence="1 2">
    <name type="scientific">Magnetofaba australis IT-1</name>
    <dbReference type="NCBI Taxonomy" id="1434232"/>
    <lineage>
        <taxon>Bacteria</taxon>
        <taxon>Pseudomonadati</taxon>
        <taxon>Pseudomonadota</taxon>
        <taxon>Magnetococcia</taxon>
        <taxon>Magnetococcales</taxon>
        <taxon>Magnetococcaceae</taxon>
        <taxon>Magnetofaba</taxon>
    </lineage>
</organism>
<dbReference type="Gene3D" id="1.10.1200.10">
    <property type="entry name" value="ACP-like"/>
    <property type="match status" value="1"/>
</dbReference>
<keyword evidence="2" id="KW-1185">Reference proteome</keyword>
<dbReference type="AlphaFoldDB" id="A0A1Y2K826"/>
<dbReference type="InterPro" id="IPR036736">
    <property type="entry name" value="ACP-like_sf"/>
</dbReference>